<dbReference type="CDD" id="cd07313">
    <property type="entry name" value="terB_like_2"/>
    <property type="match status" value="1"/>
</dbReference>
<dbReference type="AlphaFoldDB" id="A0A485M254"/>
<gene>
    <name evidence="2" type="ORF">SCFA_410059</name>
</gene>
<dbReference type="SUPFAM" id="SSF158682">
    <property type="entry name" value="TerB-like"/>
    <property type="match status" value="1"/>
</dbReference>
<proteinExistence type="predicted"/>
<accession>A0A485M254</accession>
<dbReference type="Gene3D" id="1.10.3680.10">
    <property type="entry name" value="TerB-like"/>
    <property type="match status" value="1"/>
</dbReference>
<organism evidence="2">
    <name type="scientific">anaerobic digester metagenome</name>
    <dbReference type="NCBI Taxonomy" id="1263854"/>
    <lineage>
        <taxon>unclassified sequences</taxon>
        <taxon>metagenomes</taxon>
        <taxon>ecological metagenomes</taxon>
    </lineage>
</organism>
<dbReference type="Pfam" id="PF05099">
    <property type="entry name" value="TerB"/>
    <property type="match status" value="1"/>
</dbReference>
<evidence type="ECO:0000313" key="2">
    <source>
        <dbReference type="EMBL" id="VFU15415.1"/>
    </source>
</evidence>
<dbReference type="EMBL" id="CAADRM010000105">
    <property type="protein sequence ID" value="VFU15415.1"/>
    <property type="molecule type" value="Genomic_DNA"/>
</dbReference>
<dbReference type="InterPro" id="IPR007791">
    <property type="entry name" value="DjlA_N"/>
</dbReference>
<protein>
    <submittedName>
        <fullName evidence="2">Tellurite resistance protein TerB</fullName>
    </submittedName>
</protein>
<evidence type="ECO:0000259" key="1">
    <source>
        <dbReference type="Pfam" id="PF05099"/>
    </source>
</evidence>
<name>A0A485M254_9ZZZZ</name>
<dbReference type="InterPro" id="IPR029024">
    <property type="entry name" value="TerB-like"/>
</dbReference>
<feature type="domain" description="Co-chaperone DjlA N-terminal" evidence="1">
    <location>
        <begin position="28"/>
        <end position="143"/>
    </location>
</feature>
<reference evidence="2" key="1">
    <citation type="submission" date="2019-03" db="EMBL/GenBank/DDBJ databases">
        <authorList>
            <person name="Hao L."/>
        </authorList>
    </citation>
    <scope>NUCLEOTIDE SEQUENCE</scope>
</reference>
<sequence>MIDLVKRILGLDEKQGESETHGEHDITVAACALLLEMAHIDGEFSEDEERVIVSILTHDYGLEQDVAKAVLEDAREEVKQSIDLWRFARLINRHYTEAEKVRVIEMIWRVIYADGKLEKHEDHLVHSLGRLLRLDHSQLIEAKLKVKDALI</sequence>